<evidence type="ECO:0000256" key="1">
    <source>
        <dbReference type="SAM" id="MobiDB-lite"/>
    </source>
</evidence>
<sequence length="70" mass="6955">MPLHHFSAPHGPPSRGGSHRRMSSMAREGWRLGGFEVGAAGRSTNGGGREGGGSARSEDGGGGEGGGPAR</sequence>
<name>A0A0A9CG82_ARUDO</name>
<reference evidence="2" key="2">
    <citation type="journal article" date="2015" name="Data Brief">
        <title>Shoot transcriptome of the giant reed, Arundo donax.</title>
        <authorList>
            <person name="Barrero R.A."/>
            <person name="Guerrero F.D."/>
            <person name="Moolhuijzen P."/>
            <person name="Goolsby J.A."/>
            <person name="Tidwell J."/>
            <person name="Bellgard S.E."/>
            <person name="Bellgard M.I."/>
        </authorList>
    </citation>
    <scope>NUCLEOTIDE SEQUENCE</scope>
    <source>
        <tissue evidence="2">Shoot tissue taken approximately 20 cm above the soil surface</tissue>
    </source>
</reference>
<evidence type="ECO:0000313" key="2">
    <source>
        <dbReference type="EMBL" id="JAD72405.1"/>
    </source>
</evidence>
<organism evidence="2">
    <name type="scientific">Arundo donax</name>
    <name type="common">Giant reed</name>
    <name type="synonym">Donax arundinaceus</name>
    <dbReference type="NCBI Taxonomy" id="35708"/>
    <lineage>
        <taxon>Eukaryota</taxon>
        <taxon>Viridiplantae</taxon>
        <taxon>Streptophyta</taxon>
        <taxon>Embryophyta</taxon>
        <taxon>Tracheophyta</taxon>
        <taxon>Spermatophyta</taxon>
        <taxon>Magnoliopsida</taxon>
        <taxon>Liliopsida</taxon>
        <taxon>Poales</taxon>
        <taxon>Poaceae</taxon>
        <taxon>PACMAD clade</taxon>
        <taxon>Arundinoideae</taxon>
        <taxon>Arundineae</taxon>
        <taxon>Arundo</taxon>
    </lineage>
</organism>
<proteinExistence type="predicted"/>
<dbReference type="AlphaFoldDB" id="A0A0A9CG82"/>
<reference evidence="2" key="1">
    <citation type="submission" date="2014-09" db="EMBL/GenBank/DDBJ databases">
        <authorList>
            <person name="Magalhaes I.L.F."/>
            <person name="Oliveira U."/>
            <person name="Santos F.R."/>
            <person name="Vidigal T.H.D.A."/>
            <person name="Brescovit A.D."/>
            <person name="Santos A.J."/>
        </authorList>
    </citation>
    <scope>NUCLEOTIDE SEQUENCE</scope>
    <source>
        <tissue evidence="2">Shoot tissue taken approximately 20 cm above the soil surface</tissue>
    </source>
</reference>
<feature type="region of interest" description="Disordered" evidence="1">
    <location>
        <begin position="1"/>
        <end position="70"/>
    </location>
</feature>
<feature type="compositionally biased region" description="Gly residues" evidence="1">
    <location>
        <begin position="44"/>
        <end position="70"/>
    </location>
</feature>
<accession>A0A0A9CG82</accession>
<protein>
    <submittedName>
        <fullName evidence="2">Uncharacterized protein</fullName>
    </submittedName>
</protein>
<dbReference type="EMBL" id="GBRH01225490">
    <property type="protein sequence ID" value="JAD72405.1"/>
    <property type="molecule type" value="Transcribed_RNA"/>
</dbReference>